<dbReference type="GO" id="GO:0003677">
    <property type="term" value="F:DNA binding"/>
    <property type="evidence" value="ECO:0007669"/>
    <property type="project" value="UniProtKB-KW"/>
</dbReference>
<name>A0A0R0F9K6_SOYBN</name>
<keyword evidence="4" id="KW-0804">Transcription</keyword>
<gene>
    <name evidence="6" type="ORF">GLYMA_18G181600</name>
</gene>
<keyword evidence="5" id="KW-0539">Nucleus</keyword>
<evidence type="ECO:0000256" key="5">
    <source>
        <dbReference type="ARBA" id="ARBA00023242"/>
    </source>
</evidence>
<evidence type="ECO:0000313" key="6">
    <source>
        <dbReference type="EMBL" id="KRG99953.1"/>
    </source>
</evidence>
<evidence type="ECO:0000256" key="4">
    <source>
        <dbReference type="ARBA" id="ARBA00023163"/>
    </source>
</evidence>
<keyword evidence="3" id="KW-0238">DNA-binding</keyword>
<evidence type="ECO:0008006" key="9">
    <source>
        <dbReference type="Google" id="ProtNLM"/>
    </source>
</evidence>
<sequence length="170" mass="19784">MAKIMLKVAVPPYTILNTVNAKDQIYGEVSMSFAVRWKDLLDCFWLFIVKDENFHTVVYNQDLDKPAIVAGWTTLRDFYHLTGDHQGSLTYYGVSHSAQSYLQQSDKSWTHLHLEDVAECRLVFNHWRKTLKIGAGWKYFCETLSLKAGMEIVFKFLDLTVNHVLFWPCL</sequence>
<dbReference type="EnsemblPlants" id="KRG99953">
    <property type="protein sequence ID" value="KRG99953"/>
    <property type="gene ID" value="GLYMA_18G181600"/>
</dbReference>
<dbReference type="Proteomes" id="UP000008827">
    <property type="component" value="Chromosome 18"/>
</dbReference>
<dbReference type="SUPFAM" id="SSF101936">
    <property type="entry name" value="DNA-binding pseudobarrel domain"/>
    <property type="match status" value="1"/>
</dbReference>
<evidence type="ECO:0000256" key="1">
    <source>
        <dbReference type="ARBA" id="ARBA00004123"/>
    </source>
</evidence>
<dbReference type="EMBL" id="CM000851">
    <property type="protein sequence ID" value="KRG99953.1"/>
    <property type="molecule type" value="Genomic_DNA"/>
</dbReference>
<dbReference type="AlphaFoldDB" id="A0A0R0F9K6"/>
<reference evidence="6" key="3">
    <citation type="submission" date="2018-07" db="EMBL/GenBank/DDBJ databases">
        <title>WGS assembly of Glycine max.</title>
        <authorList>
            <person name="Schmutz J."/>
            <person name="Cannon S."/>
            <person name="Schlueter J."/>
            <person name="Ma J."/>
            <person name="Mitros T."/>
            <person name="Nelson W."/>
            <person name="Hyten D."/>
            <person name="Song Q."/>
            <person name="Thelen J."/>
            <person name="Cheng J."/>
            <person name="Xu D."/>
            <person name="Hellsten U."/>
            <person name="May G."/>
            <person name="Yu Y."/>
            <person name="Sakurai T."/>
            <person name="Umezawa T."/>
            <person name="Bhattacharyya M."/>
            <person name="Sandhu D."/>
            <person name="Valliyodan B."/>
            <person name="Lindquist E."/>
            <person name="Peto M."/>
            <person name="Grant D."/>
            <person name="Shu S."/>
            <person name="Goodstein D."/>
            <person name="Barry K."/>
            <person name="Futrell-Griggs M."/>
            <person name="Abernathy B."/>
            <person name="Du J."/>
            <person name="Tian Z."/>
            <person name="Zhu L."/>
            <person name="Gill N."/>
            <person name="Joshi T."/>
            <person name="Libault M."/>
            <person name="Sethuraman A."/>
            <person name="Zhang X."/>
            <person name="Shinozaki K."/>
            <person name="Nguyen H."/>
            <person name="Wing R."/>
            <person name="Cregan P."/>
            <person name="Specht J."/>
            <person name="Grimwood J."/>
            <person name="Rokhsar D."/>
            <person name="Stacey G."/>
            <person name="Shoemaker R."/>
            <person name="Jackson S."/>
        </authorList>
    </citation>
    <scope>NUCLEOTIDE SEQUENCE</scope>
    <source>
        <tissue evidence="6">Callus</tissue>
    </source>
</reference>
<proteinExistence type="predicted"/>
<evidence type="ECO:0000256" key="3">
    <source>
        <dbReference type="ARBA" id="ARBA00023125"/>
    </source>
</evidence>
<keyword evidence="2" id="KW-0805">Transcription regulation</keyword>
<organism evidence="6">
    <name type="scientific">Glycine max</name>
    <name type="common">Soybean</name>
    <name type="synonym">Glycine hispida</name>
    <dbReference type="NCBI Taxonomy" id="3847"/>
    <lineage>
        <taxon>Eukaryota</taxon>
        <taxon>Viridiplantae</taxon>
        <taxon>Streptophyta</taxon>
        <taxon>Embryophyta</taxon>
        <taxon>Tracheophyta</taxon>
        <taxon>Spermatophyta</taxon>
        <taxon>Magnoliopsida</taxon>
        <taxon>eudicotyledons</taxon>
        <taxon>Gunneridae</taxon>
        <taxon>Pentapetalae</taxon>
        <taxon>rosids</taxon>
        <taxon>fabids</taxon>
        <taxon>Fabales</taxon>
        <taxon>Fabaceae</taxon>
        <taxon>Papilionoideae</taxon>
        <taxon>50 kb inversion clade</taxon>
        <taxon>NPAAA clade</taxon>
        <taxon>indigoferoid/millettioid clade</taxon>
        <taxon>Phaseoleae</taxon>
        <taxon>Glycine</taxon>
        <taxon>Glycine subgen. Soja</taxon>
    </lineage>
</organism>
<protein>
    <recommendedName>
        <fullName evidence="9">TF-B3 domain-containing protein</fullName>
    </recommendedName>
</protein>
<accession>A0A0R0F9K6</accession>
<dbReference type="GO" id="GO:0005634">
    <property type="term" value="C:nucleus"/>
    <property type="evidence" value="ECO:0007669"/>
    <property type="project" value="UniProtKB-SubCell"/>
</dbReference>
<reference evidence="6 7" key="1">
    <citation type="journal article" date="2010" name="Nature">
        <title>Genome sequence of the palaeopolyploid soybean.</title>
        <authorList>
            <person name="Schmutz J."/>
            <person name="Cannon S.B."/>
            <person name="Schlueter J."/>
            <person name="Ma J."/>
            <person name="Mitros T."/>
            <person name="Nelson W."/>
            <person name="Hyten D.L."/>
            <person name="Song Q."/>
            <person name="Thelen J.J."/>
            <person name="Cheng J."/>
            <person name="Xu D."/>
            <person name="Hellsten U."/>
            <person name="May G.D."/>
            <person name="Yu Y."/>
            <person name="Sakurai T."/>
            <person name="Umezawa T."/>
            <person name="Bhattacharyya M.K."/>
            <person name="Sandhu D."/>
            <person name="Valliyodan B."/>
            <person name="Lindquist E."/>
            <person name="Peto M."/>
            <person name="Grant D."/>
            <person name="Shu S."/>
            <person name="Goodstein D."/>
            <person name="Barry K."/>
            <person name="Futrell-Griggs M."/>
            <person name="Abernathy B."/>
            <person name="Du J."/>
            <person name="Tian Z."/>
            <person name="Zhu L."/>
            <person name="Gill N."/>
            <person name="Joshi T."/>
            <person name="Libault M."/>
            <person name="Sethuraman A."/>
            <person name="Zhang X.-C."/>
            <person name="Shinozaki K."/>
            <person name="Nguyen H.T."/>
            <person name="Wing R.A."/>
            <person name="Cregan P."/>
            <person name="Specht J."/>
            <person name="Grimwood J."/>
            <person name="Rokhsar D."/>
            <person name="Stacey G."/>
            <person name="Shoemaker R.C."/>
            <person name="Jackson S.A."/>
        </authorList>
    </citation>
    <scope>NUCLEOTIDE SEQUENCE</scope>
    <source>
        <strain evidence="7">cv. Williams 82</strain>
        <tissue evidence="6">Callus</tissue>
    </source>
</reference>
<dbReference type="Gramene" id="KRG99953">
    <property type="protein sequence ID" value="KRG99953"/>
    <property type="gene ID" value="GLYMA_18G181600"/>
</dbReference>
<evidence type="ECO:0000313" key="8">
    <source>
        <dbReference type="Proteomes" id="UP000008827"/>
    </source>
</evidence>
<comment type="subcellular location">
    <subcellularLocation>
        <location evidence="1">Nucleus</location>
    </subcellularLocation>
</comment>
<dbReference type="InterPro" id="IPR015300">
    <property type="entry name" value="DNA-bd_pseudobarrel_sf"/>
</dbReference>
<keyword evidence="8" id="KW-1185">Reference proteome</keyword>
<dbReference type="InParanoid" id="A0A0R0F9K6"/>
<evidence type="ECO:0000256" key="2">
    <source>
        <dbReference type="ARBA" id="ARBA00023015"/>
    </source>
</evidence>
<reference evidence="7" key="2">
    <citation type="submission" date="2018-02" db="UniProtKB">
        <authorList>
            <consortium name="EnsemblPlants"/>
        </authorList>
    </citation>
    <scope>IDENTIFICATION</scope>
    <source>
        <strain evidence="7">Williams 82</strain>
    </source>
</reference>
<evidence type="ECO:0000313" key="7">
    <source>
        <dbReference type="EnsemblPlants" id="KRG99953"/>
    </source>
</evidence>